<evidence type="ECO:0000256" key="2">
    <source>
        <dbReference type="ARBA" id="ARBA00022723"/>
    </source>
</evidence>
<dbReference type="OrthoDB" id="9805159at2"/>
<protein>
    <submittedName>
        <fullName evidence="6">Alpha-amlyase</fullName>
    </submittedName>
</protein>
<comment type="caution">
    <text evidence="6">The sequence shown here is derived from an EMBL/GenBank/DDBJ whole genome shotgun (WGS) entry which is preliminary data.</text>
</comment>
<organism evidence="6 7">
    <name type="scientific">Oceanobacillus halophilus</name>
    <dbReference type="NCBI Taxonomy" id="930130"/>
    <lineage>
        <taxon>Bacteria</taxon>
        <taxon>Bacillati</taxon>
        <taxon>Bacillota</taxon>
        <taxon>Bacilli</taxon>
        <taxon>Bacillales</taxon>
        <taxon>Bacillaceae</taxon>
        <taxon>Oceanobacillus</taxon>
    </lineage>
</organism>
<dbReference type="SUPFAM" id="SSF51445">
    <property type="entry name" value="(Trans)glycosidases"/>
    <property type="match status" value="1"/>
</dbReference>
<dbReference type="AlphaFoldDB" id="A0A494ZXT9"/>
<dbReference type="PANTHER" id="PTHR10357">
    <property type="entry name" value="ALPHA-AMYLASE FAMILY MEMBER"/>
    <property type="match status" value="1"/>
</dbReference>
<dbReference type="SUPFAM" id="SSF51011">
    <property type="entry name" value="Glycosyl hydrolase domain"/>
    <property type="match status" value="1"/>
</dbReference>
<dbReference type="EMBL" id="RBZP01000014">
    <property type="protein sequence ID" value="RKQ31318.1"/>
    <property type="molecule type" value="Genomic_DNA"/>
</dbReference>
<comment type="cofactor">
    <cofactor evidence="1">
        <name>Ca(2+)</name>
        <dbReference type="ChEBI" id="CHEBI:29108"/>
    </cofactor>
</comment>
<feature type="domain" description="Glycosyl hydrolase family 13 catalytic" evidence="5">
    <location>
        <begin position="28"/>
        <end position="362"/>
    </location>
</feature>
<keyword evidence="6" id="KW-0456">Lyase</keyword>
<dbReference type="Pfam" id="PF00128">
    <property type="entry name" value="Alpha-amylase"/>
    <property type="match status" value="1"/>
</dbReference>
<dbReference type="InterPro" id="IPR013780">
    <property type="entry name" value="Glyco_hydro_b"/>
</dbReference>
<dbReference type="PANTHER" id="PTHR10357:SF215">
    <property type="entry name" value="ALPHA-AMYLASE 1"/>
    <property type="match status" value="1"/>
</dbReference>
<dbReference type="GO" id="GO:0016829">
    <property type="term" value="F:lyase activity"/>
    <property type="evidence" value="ECO:0007669"/>
    <property type="project" value="UniProtKB-KW"/>
</dbReference>
<accession>A0A494ZXT9</accession>
<name>A0A494ZXT9_9BACI</name>
<dbReference type="Gene3D" id="2.60.40.1180">
    <property type="entry name" value="Golgi alpha-mannosidase II"/>
    <property type="match status" value="1"/>
</dbReference>
<sequence>MTCIFFLGTNLSILVSAEEKVQEEVIYNVLIDRYNNRNHQIDQQVDVENPLKYHGGDFEGIINKLDDLKELGVTTISLSPIMANADDGYHGYWIEDFYKIEEQFGTMEDFQLLVEEAHNRNMKIIIEFVTKYVAESHPIVNEAEKDWFTDQEQSGPDWLDHTASLNLENEEVKSYMMDVADYWINETDIDGYLLHGVDRVPMEFLTELTEHIQANNPNFYLLGDTLITDENNQEILENTTLQAIENRSIATVMSDVFSMPDNEVSEIYDVWKENESTSSLLYVDDMYTKRFTQKFSENGRNSLTVWKLALTYMFTTPGTPMIFQGSEIPMYGGNAHEAQQLVQFNSGEDELQEYYQKISSLRQHFPALEHGDFELVGSSGAMSVFRRSYEGETVFIAINNSSESKEVSLTDIESGMQLRGYLGDNTVRENQDGVYRLGLARETAEVYTVGPNTGLNWGFISFVGGVFVLFIFAVIYLSRKQKKQEEKV</sequence>
<evidence type="ECO:0000256" key="3">
    <source>
        <dbReference type="ARBA" id="ARBA00022729"/>
    </source>
</evidence>
<evidence type="ECO:0000313" key="7">
    <source>
        <dbReference type="Proteomes" id="UP000269301"/>
    </source>
</evidence>
<keyword evidence="7" id="KW-1185">Reference proteome</keyword>
<feature type="transmembrane region" description="Helical" evidence="4">
    <location>
        <begin position="457"/>
        <end position="477"/>
    </location>
</feature>
<dbReference type="SMART" id="SM00642">
    <property type="entry name" value="Aamy"/>
    <property type="match status" value="1"/>
</dbReference>
<dbReference type="InterPro" id="IPR054174">
    <property type="entry name" value="Alpha-amylase-like_C"/>
</dbReference>
<dbReference type="GO" id="GO:0005975">
    <property type="term" value="P:carbohydrate metabolic process"/>
    <property type="evidence" value="ECO:0007669"/>
    <property type="project" value="InterPro"/>
</dbReference>
<evidence type="ECO:0000313" key="6">
    <source>
        <dbReference type="EMBL" id="RKQ31318.1"/>
    </source>
</evidence>
<reference evidence="6 7" key="1">
    <citation type="journal article" date="2016" name="Int. J. Syst. Evol. Microbiol.">
        <title>Oceanobacillus halophilus sp. nov., a novel moderately halophilic bacterium from a hypersaline lake.</title>
        <authorList>
            <person name="Amoozegar M.A."/>
            <person name="Bagheri M."/>
            <person name="Makhdoumi A."/>
            <person name="Nikou M.M."/>
            <person name="Fazeli S.A.S."/>
            <person name="Schumann P."/>
            <person name="Sproer C."/>
            <person name="Sanchez-Porro C."/>
            <person name="Ventosa A."/>
        </authorList>
    </citation>
    <scope>NUCLEOTIDE SEQUENCE [LARGE SCALE GENOMIC DNA]</scope>
    <source>
        <strain evidence="6 7">DSM 23996</strain>
    </source>
</reference>
<keyword evidence="4" id="KW-0472">Membrane</keyword>
<dbReference type="Proteomes" id="UP000269301">
    <property type="component" value="Unassembled WGS sequence"/>
</dbReference>
<dbReference type="Gene3D" id="3.20.20.80">
    <property type="entry name" value="Glycosidases"/>
    <property type="match status" value="1"/>
</dbReference>
<evidence type="ECO:0000259" key="5">
    <source>
        <dbReference type="SMART" id="SM00642"/>
    </source>
</evidence>
<dbReference type="Pfam" id="PF22026">
    <property type="entry name" value="Alpha-amylase_C_2"/>
    <property type="match status" value="1"/>
</dbReference>
<evidence type="ECO:0000256" key="1">
    <source>
        <dbReference type="ARBA" id="ARBA00001913"/>
    </source>
</evidence>
<dbReference type="InterPro" id="IPR006047">
    <property type="entry name" value="GH13_cat_dom"/>
</dbReference>
<keyword evidence="2" id="KW-0479">Metal-binding</keyword>
<evidence type="ECO:0000256" key="4">
    <source>
        <dbReference type="SAM" id="Phobius"/>
    </source>
</evidence>
<keyword evidence="4" id="KW-0812">Transmembrane</keyword>
<gene>
    <name evidence="6" type="ORF">D8M06_14670</name>
</gene>
<keyword evidence="3" id="KW-0732">Signal</keyword>
<dbReference type="InterPro" id="IPR017853">
    <property type="entry name" value="GH"/>
</dbReference>
<dbReference type="GO" id="GO:0046872">
    <property type="term" value="F:metal ion binding"/>
    <property type="evidence" value="ECO:0007669"/>
    <property type="project" value="UniProtKB-KW"/>
</dbReference>
<keyword evidence="4" id="KW-1133">Transmembrane helix</keyword>
<proteinExistence type="predicted"/>